<evidence type="ECO:0000256" key="6">
    <source>
        <dbReference type="ARBA" id="ARBA00022741"/>
    </source>
</evidence>
<dbReference type="Gene3D" id="3.40.50.300">
    <property type="entry name" value="P-loop containing nucleotide triphosphate hydrolases"/>
    <property type="match status" value="1"/>
</dbReference>
<gene>
    <name evidence="12" type="ORF">EOI86_22620</name>
</gene>
<sequence length="267" mass="28941">MEASICVNDISVSYGRKQIIDGLSCRAVAGDLTALVGPNGCGKSTLLHAIARVLPIERGQVLLNNIDIHNSPTRQVARKLALLPQGPVAPEGLTVHELVSQGRFPHQSLIRQWSVEDAAAIDKALKMTFLTEFSNRQVSTLSGGQRQRCWIAMVLAQETPALLLDEPTTFLDLKVQVELMGLLQRIARTENRTVLVVLHDLNVAAAFADRMIMMRDGRLVADGPVNSVFTAANLKTVFDLEASIVQDPISGRPVCVPNTNGFSTAAE</sequence>
<reference evidence="13" key="1">
    <citation type="submission" date="2019-01" db="EMBL/GenBank/DDBJ databases">
        <title>Gri0909 isolated from a small marine red alga.</title>
        <authorList>
            <person name="Kim J."/>
            <person name="Jeong S.E."/>
            <person name="Jeon C.O."/>
        </authorList>
    </citation>
    <scope>NUCLEOTIDE SEQUENCE [LARGE SCALE GENOMIC DNA]</scope>
    <source>
        <strain evidence="13">Gri0909</strain>
    </source>
</reference>
<dbReference type="InterPro" id="IPR051535">
    <property type="entry name" value="Siderophore_ABC-ATPase"/>
</dbReference>
<name>A0A3S2W7C2_9PROT</name>
<dbReference type="OrthoDB" id="9810077at2"/>
<keyword evidence="13" id="KW-1185">Reference proteome</keyword>
<evidence type="ECO:0000256" key="10">
    <source>
        <dbReference type="ARBA" id="ARBA00023136"/>
    </source>
</evidence>
<keyword evidence="7 12" id="KW-0067">ATP-binding</keyword>
<keyword evidence="8" id="KW-0408">Iron</keyword>
<comment type="caution">
    <text evidence="12">The sequence shown here is derived from an EMBL/GenBank/DDBJ whole genome shotgun (WGS) entry which is preliminary data.</text>
</comment>
<keyword evidence="4" id="KW-1003">Cell membrane</keyword>
<evidence type="ECO:0000256" key="2">
    <source>
        <dbReference type="ARBA" id="ARBA00005417"/>
    </source>
</evidence>
<dbReference type="SMART" id="SM00382">
    <property type="entry name" value="AAA"/>
    <property type="match status" value="1"/>
</dbReference>
<dbReference type="GO" id="GO:0006826">
    <property type="term" value="P:iron ion transport"/>
    <property type="evidence" value="ECO:0007669"/>
    <property type="project" value="UniProtKB-KW"/>
</dbReference>
<organism evidence="12 13">
    <name type="scientific">Hwanghaeella grinnelliae</name>
    <dbReference type="NCBI Taxonomy" id="2500179"/>
    <lineage>
        <taxon>Bacteria</taxon>
        <taxon>Pseudomonadati</taxon>
        <taxon>Pseudomonadota</taxon>
        <taxon>Alphaproteobacteria</taxon>
        <taxon>Rhodospirillales</taxon>
        <taxon>Rhodospirillaceae</taxon>
        <taxon>Hwanghaeella</taxon>
    </lineage>
</organism>
<dbReference type="AlphaFoldDB" id="A0A3S2W7C2"/>
<keyword evidence="10" id="KW-0472">Membrane</keyword>
<evidence type="ECO:0000259" key="11">
    <source>
        <dbReference type="PROSITE" id="PS50893"/>
    </source>
</evidence>
<evidence type="ECO:0000256" key="4">
    <source>
        <dbReference type="ARBA" id="ARBA00022475"/>
    </source>
</evidence>
<keyword evidence="6" id="KW-0547">Nucleotide-binding</keyword>
<dbReference type="PROSITE" id="PS50893">
    <property type="entry name" value="ABC_TRANSPORTER_2"/>
    <property type="match status" value="1"/>
</dbReference>
<evidence type="ECO:0000256" key="9">
    <source>
        <dbReference type="ARBA" id="ARBA00023065"/>
    </source>
</evidence>
<dbReference type="Pfam" id="PF00005">
    <property type="entry name" value="ABC_tran"/>
    <property type="match status" value="1"/>
</dbReference>
<keyword evidence="3" id="KW-0813">Transport</keyword>
<evidence type="ECO:0000313" key="13">
    <source>
        <dbReference type="Proteomes" id="UP000287447"/>
    </source>
</evidence>
<comment type="subcellular location">
    <subcellularLocation>
        <location evidence="1">Cell membrane</location>
        <topology evidence="1">Peripheral membrane protein</topology>
    </subcellularLocation>
</comment>
<dbReference type="PANTHER" id="PTHR42771">
    <property type="entry name" value="IRON(3+)-HYDROXAMATE IMPORT ATP-BINDING PROTEIN FHUC"/>
    <property type="match status" value="1"/>
</dbReference>
<evidence type="ECO:0000256" key="3">
    <source>
        <dbReference type="ARBA" id="ARBA00022448"/>
    </source>
</evidence>
<proteinExistence type="inferred from homology"/>
<dbReference type="InterPro" id="IPR027417">
    <property type="entry name" value="P-loop_NTPase"/>
</dbReference>
<evidence type="ECO:0000256" key="5">
    <source>
        <dbReference type="ARBA" id="ARBA00022496"/>
    </source>
</evidence>
<evidence type="ECO:0000256" key="7">
    <source>
        <dbReference type="ARBA" id="ARBA00022840"/>
    </source>
</evidence>
<dbReference type="CDD" id="cd03214">
    <property type="entry name" value="ABC_Iron-Siderophores_B12_Hemin"/>
    <property type="match status" value="1"/>
</dbReference>
<keyword evidence="5" id="KW-0410">Iron transport</keyword>
<dbReference type="FunFam" id="3.40.50.300:FF:000134">
    <property type="entry name" value="Iron-enterobactin ABC transporter ATP-binding protein"/>
    <property type="match status" value="1"/>
</dbReference>
<accession>A0A3S2W7C2</accession>
<protein>
    <submittedName>
        <fullName evidence="12">ABC transporter ATP-binding protein</fullName>
    </submittedName>
</protein>
<dbReference type="EMBL" id="SADE01000004">
    <property type="protein sequence ID" value="RVU34272.1"/>
    <property type="molecule type" value="Genomic_DNA"/>
</dbReference>
<dbReference type="Proteomes" id="UP000287447">
    <property type="component" value="Unassembled WGS sequence"/>
</dbReference>
<comment type="similarity">
    <text evidence="2">Belongs to the ABC transporter superfamily.</text>
</comment>
<evidence type="ECO:0000256" key="8">
    <source>
        <dbReference type="ARBA" id="ARBA00023004"/>
    </source>
</evidence>
<keyword evidence="9" id="KW-0406">Ion transport</keyword>
<dbReference type="GO" id="GO:0005524">
    <property type="term" value="F:ATP binding"/>
    <property type="evidence" value="ECO:0007669"/>
    <property type="project" value="UniProtKB-KW"/>
</dbReference>
<evidence type="ECO:0000313" key="12">
    <source>
        <dbReference type="EMBL" id="RVU34272.1"/>
    </source>
</evidence>
<feature type="domain" description="ABC transporter" evidence="11">
    <location>
        <begin position="5"/>
        <end position="241"/>
    </location>
</feature>
<dbReference type="GO" id="GO:0016887">
    <property type="term" value="F:ATP hydrolysis activity"/>
    <property type="evidence" value="ECO:0007669"/>
    <property type="project" value="InterPro"/>
</dbReference>
<dbReference type="PANTHER" id="PTHR42771:SF2">
    <property type="entry name" value="IRON(3+)-HYDROXAMATE IMPORT ATP-BINDING PROTEIN FHUC"/>
    <property type="match status" value="1"/>
</dbReference>
<dbReference type="InterPro" id="IPR003593">
    <property type="entry name" value="AAA+_ATPase"/>
</dbReference>
<dbReference type="InterPro" id="IPR003439">
    <property type="entry name" value="ABC_transporter-like_ATP-bd"/>
</dbReference>
<evidence type="ECO:0000256" key="1">
    <source>
        <dbReference type="ARBA" id="ARBA00004202"/>
    </source>
</evidence>
<dbReference type="SUPFAM" id="SSF52540">
    <property type="entry name" value="P-loop containing nucleoside triphosphate hydrolases"/>
    <property type="match status" value="1"/>
</dbReference>
<dbReference type="GO" id="GO:0005886">
    <property type="term" value="C:plasma membrane"/>
    <property type="evidence" value="ECO:0007669"/>
    <property type="project" value="UniProtKB-SubCell"/>
</dbReference>